<evidence type="ECO:0000313" key="1">
    <source>
        <dbReference type="EMBL" id="KAG0425926.1"/>
    </source>
</evidence>
<evidence type="ECO:0000313" key="2">
    <source>
        <dbReference type="Proteomes" id="UP000805193"/>
    </source>
</evidence>
<keyword evidence="2" id="KW-1185">Reference proteome</keyword>
<organism evidence="1 2">
    <name type="scientific">Ixodes persulcatus</name>
    <name type="common">Taiga tick</name>
    <dbReference type="NCBI Taxonomy" id="34615"/>
    <lineage>
        <taxon>Eukaryota</taxon>
        <taxon>Metazoa</taxon>
        <taxon>Ecdysozoa</taxon>
        <taxon>Arthropoda</taxon>
        <taxon>Chelicerata</taxon>
        <taxon>Arachnida</taxon>
        <taxon>Acari</taxon>
        <taxon>Parasitiformes</taxon>
        <taxon>Ixodida</taxon>
        <taxon>Ixodoidea</taxon>
        <taxon>Ixodidae</taxon>
        <taxon>Ixodinae</taxon>
        <taxon>Ixodes</taxon>
    </lineage>
</organism>
<reference evidence="1 2" key="1">
    <citation type="journal article" date="2020" name="Cell">
        <title>Large-Scale Comparative Analyses of Tick Genomes Elucidate Their Genetic Diversity and Vector Capacities.</title>
        <authorList>
            <consortium name="Tick Genome and Microbiome Consortium (TIGMIC)"/>
            <person name="Jia N."/>
            <person name="Wang J."/>
            <person name="Shi W."/>
            <person name="Du L."/>
            <person name="Sun Y."/>
            <person name="Zhan W."/>
            <person name="Jiang J.F."/>
            <person name="Wang Q."/>
            <person name="Zhang B."/>
            <person name="Ji P."/>
            <person name="Bell-Sakyi L."/>
            <person name="Cui X.M."/>
            <person name="Yuan T.T."/>
            <person name="Jiang B.G."/>
            <person name="Yang W.F."/>
            <person name="Lam T.T."/>
            <person name="Chang Q.C."/>
            <person name="Ding S.J."/>
            <person name="Wang X.J."/>
            <person name="Zhu J.G."/>
            <person name="Ruan X.D."/>
            <person name="Zhao L."/>
            <person name="Wei J.T."/>
            <person name="Ye R.Z."/>
            <person name="Que T.C."/>
            <person name="Du C.H."/>
            <person name="Zhou Y.H."/>
            <person name="Cheng J.X."/>
            <person name="Dai P.F."/>
            <person name="Guo W.B."/>
            <person name="Han X.H."/>
            <person name="Huang E.J."/>
            <person name="Li L.F."/>
            <person name="Wei W."/>
            <person name="Gao Y.C."/>
            <person name="Liu J.Z."/>
            <person name="Shao H.Z."/>
            <person name="Wang X."/>
            <person name="Wang C.C."/>
            <person name="Yang T.C."/>
            <person name="Huo Q.B."/>
            <person name="Li W."/>
            <person name="Chen H.Y."/>
            <person name="Chen S.E."/>
            <person name="Zhou L.G."/>
            <person name="Ni X.B."/>
            <person name="Tian J.H."/>
            <person name="Sheng Y."/>
            <person name="Liu T."/>
            <person name="Pan Y.S."/>
            <person name="Xia L.Y."/>
            <person name="Li J."/>
            <person name="Zhao F."/>
            <person name="Cao W.C."/>
        </authorList>
    </citation>
    <scope>NUCLEOTIDE SEQUENCE [LARGE SCALE GENOMIC DNA]</scope>
    <source>
        <strain evidence="1">Iper-2018</strain>
    </source>
</reference>
<name>A0AC60PXD9_IXOPE</name>
<comment type="caution">
    <text evidence="1">The sequence shown here is derived from an EMBL/GenBank/DDBJ whole genome shotgun (WGS) entry which is preliminary data.</text>
</comment>
<gene>
    <name evidence="1" type="ORF">HPB47_026919</name>
</gene>
<proteinExistence type="predicted"/>
<accession>A0AC60PXD9</accession>
<sequence length="285" mass="31259">MPPKKGPCTHNLVERWYHNPKSGSCETFIYGGCGGNFNRYRTEAECRKECIKEEEPPTAVIQEDRTIGICLQPLNVGFCSKEEKRFYYDAKNHTCKPFIYGGCAGNDNNFPTREICLKMCNRDMTRGARRPEHFGEQLDNADMEELVTHAVSLPNVVENVDDLPCGASKGDKMTIGDAAAAAVEATASPAPVAFEPEETGEATDPSTPAAFVDGEPECVAEDTSAKDSEGWQPAPTKKKNNKKKATQASEEERANKMKLRGKKNEDPSPPDRVPSPAEDPPPSFS</sequence>
<dbReference type="Proteomes" id="UP000805193">
    <property type="component" value="Unassembled WGS sequence"/>
</dbReference>
<protein>
    <submittedName>
        <fullName evidence="1">Uncharacterized protein</fullName>
    </submittedName>
</protein>
<dbReference type="EMBL" id="JABSTQ010009788">
    <property type="protein sequence ID" value="KAG0425926.1"/>
    <property type="molecule type" value="Genomic_DNA"/>
</dbReference>